<keyword evidence="1" id="KW-0145">Chemotaxis</keyword>
<dbReference type="OrthoDB" id="9788100at2"/>
<dbReference type="GO" id="GO:0006935">
    <property type="term" value="P:chemotaxis"/>
    <property type="evidence" value="ECO:0007669"/>
    <property type="project" value="UniProtKB-KW"/>
</dbReference>
<dbReference type="AlphaFoldDB" id="A0A4Q0I4G8"/>
<proteinExistence type="predicted"/>
<dbReference type="Proteomes" id="UP000289166">
    <property type="component" value="Unassembled WGS sequence"/>
</dbReference>
<name>A0A4Q0I4G8_9FIRM</name>
<gene>
    <name evidence="3" type="ORF">EFD62_08500</name>
</gene>
<keyword evidence="4" id="KW-1185">Reference proteome</keyword>
<dbReference type="InterPro" id="IPR038756">
    <property type="entry name" value="CheX-like"/>
</dbReference>
<dbReference type="Pfam" id="PF13690">
    <property type="entry name" value="CheX"/>
    <property type="match status" value="1"/>
</dbReference>
<dbReference type="Gene3D" id="3.40.1550.10">
    <property type="entry name" value="CheC-like"/>
    <property type="match status" value="1"/>
</dbReference>
<feature type="domain" description="Chemotaxis phosphatase CheX-like" evidence="2">
    <location>
        <begin position="43"/>
        <end position="138"/>
    </location>
</feature>
<organism evidence="3 4">
    <name type="scientific">Acetivibrio mesophilus</name>
    <dbReference type="NCBI Taxonomy" id="2487273"/>
    <lineage>
        <taxon>Bacteria</taxon>
        <taxon>Bacillati</taxon>
        <taxon>Bacillota</taxon>
        <taxon>Clostridia</taxon>
        <taxon>Eubacteriales</taxon>
        <taxon>Oscillospiraceae</taxon>
        <taxon>Acetivibrio</taxon>
    </lineage>
</organism>
<sequence>MNVEYINPFIEASQTVLKQIAGIDAKLGSVSLKNSPYTSDNIVILVGLTGKIRGQAIFAMSKAVALTIASGMMGGMELTELDEISKSALSELTNMILGNTATILYNKGVGVEITPPSFLMGDNMQISPSKMKTICIPLLLGEDKKIELDISVVD</sequence>
<accession>A0A4Q0I4G8</accession>
<evidence type="ECO:0000256" key="1">
    <source>
        <dbReference type="ARBA" id="ARBA00022500"/>
    </source>
</evidence>
<dbReference type="InterPro" id="IPR028051">
    <property type="entry name" value="CheX-like_dom"/>
</dbReference>
<dbReference type="CDD" id="cd17906">
    <property type="entry name" value="CheX"/>
    <property type="match status" value="1"/>
</dbReference>
<protein>
    <submittedName>
        <fullName evidence="3">Chemotaxis protein CheX</fullName>
    </submittedName>
</protein>
<dbReference type="SUPFAM" id="SSF103039">
    <property type="entry name" value="CheC-like"/>
    <property type="match status" value="1"/>
</dbReference>
<dbReference type="InterPro" id="IPR028976">
    <property type="entry name" value="CheC-like_sf"/>
</dbReference>
<dbReference type="RefSeq" id="WP_069194337.1">
    <property type="nucleotide sequence ID" value="NZ_RLII01000008.1"/>
</dbReference>
<dbReference type="EMBL" id="RLII01000008">
    <property type="protein sequence ID" value="RXE59176.1"/>
    <property type="molecule type" value="Genomic_DNA"/>
</dbReference>
<dbReference type="PANTHER" id="PTHR39452:SF1">
    <property type="entry name" value="CHEY-P PHOSPHATASE CHEX"/>
    <property type="match status" value="1"/>
</dbReference>
<reference evidence="4" key="1">
    <citation type="submission" date="2018-11" db="EMBL/GenBank/DDBJ databases">
        <title>Genome sequencing of a novel mesophilic and cellulolytic organism within the genus Hungateiclostridium.</title>
        <authorList>
            <person name="Rettenmaier R."/>
            <person name="Liebl W."/>
            <person name="Zverlov V."/>
        </authorList>
    </citation>
    <scope>NUCLEOTIDE SEQUENCE [LARGE SCALE GENOMIC DNA]</scope>
    <source>
        <strain evidence="4">N2K1</strain>
    </source>
</reference>
<evidence type="ECO:0000259" key="2">
    <source>
        <dbReference type="Pfam" id="PF13690"/>
    </source>
</evidence>
<dbReference type="PANTHER" id="PTHR39452">
    <property type="entry name" value="CHEY-P PHOSPHATASE CHEX"/>
    <property type="match status" value="1"/>
</dbReference>
<comment type="caution">
    <text evidence="3">The sequence shown here is derived from an EMBL/GenBank/DDBJ whole genome shotgun (WGS) entry which is preliminary data.</text>
</comment>
<evidence type="ECO:0000313" key="4">
    <source>
        <dbReference type="Proteomes" id="UP000289166"/>
    </source>
</evidence>
<evidence type="ECO:0000313" key="3">
    <source>
        <dbReference type="EMBL" id="RXE59176.1"/>
    </source>
</evidence>